<dbReference type="PANTHER" id="PTHR39452:SF1">
    <property type="entry name" value="CHEY-P PHOSPHATASE CHEX"/>
    <property type="match status" value="1"/>
</dbReference>
<dbReference type="SUPFAM" id="SSF103039">
    <property type="entry name" value="CheC-like"/>
    <property type="match status" value="1"/>
</dbReference>
<dbReference type="EMBL" id="FQZT01000004">
    <property type="protein sequence ID" value="SHJ06673.1"/>
    <property type="molecule type" value="Genomic_DNA"/>
</dbReference>
<dbReference type="AlphaFoldDB" id="A0A1M6G9P7"/>
<dbReference type="RefSeq" id="WP_072907363.1">
    <property type="nucleotide sequence ID" value="NZ_FQZT01000004.1"/>
</dbReference>
<dbReference type="InterPro" id="IPR028051">
    <property type="entry name" value="CheX-like_dom"/>
</dbReference>
<gene>
    <name evidence="3" type="ORF">SAMN02745165_01463</name>
</gene>
<keyword evidence="1" id="KW-0145">Chemotaxis</keyword>
<dbReference type="GO" id="GO:0006935">
    <property type="term" value="P:chemotaxis"/>
    <property type="evidence" value="ECO:0007669"/>
    <property type="project" value="UniProtKB-KW"/>
</dbReference>
<dbReference type="CDD" id="cd17906">
    <property type="entry name" value="CheX"/>
    <property type="match status" value="1"/>
</dbReference>
<evidence type="ECO:0000259" key="2">
    <source>
        <dbReference type="Pfam" id="PF13690"/>
    </source>
</evidence>
<feature type="domain" description="Chemotaxis phosphatase CheX-like" evidence="2">
    <location>
        <begin position="40"/>
        <end position="137"/>
    </location>
</feature>
<organism evidence="3 4">
    <name type="scientific">Malonomonas rubra DSM 5091</name>
    <dbReference type="NCBI Taxonomy" id="1122189"/>
    <lineage>
        <taxon>Bacteria</taxon>
        <taxon>Pseudomonadati</taxon>
        <taxon>Thermodesulfobacteriota</taxon>
        <taxon>Desulfuromonadia</taxon>
        <taxon>Desulfuromonadales</taxon>
        <taxon>Geopsychrobacteraceae</taxon>
        <taxon>Malonomonas</taxon>
    </lineage>
</organism>
<keyword evidence="4" id="KW-1185">Reference proteome</keyword>
<dbReference type="InterPro" id="IPR028976">
    <property type="entry name" value="CheC-like_sf"/>
</dbReference>
<reference evidence="3 4" key="1">
    <citation type="submission" date="2016-11" db="EMBL/GenBank/DDBJ databases">
        <authorList>
            <person name="Jaros S."/>
            <person name="Januszkiewicz K."/>
            <person name="Wedrychowicz H."/>
        </authorList>
    </citation>
    <scope>NUCLEOTIDE SEQUENCE [LARGE SCALE GENOMIC DNA]</scope>
    <source>
        <strain evidence="3 4">DSM 5091</strain>
    </source>
</reference>
<dbReference type="PANTHER" id="PTHR39452">
    <property type="entry name" value="CHEY-P PHOSPHATASE CHEX"/>
    <property type="match status" value="1"/>
</dbReference>
<proteinExistence type="predicted"/>
<dbReference type="Proteomes" id="UP000184171">
    <property type="component" value="Unassembled WGS sequence"/>
</dbReference>
<dbReference type="STRING" id="1122189.SAMN02745165_01463"/>
<dbReference type="Gene3D" id="3.40.1550.10">
    <property type="entry name" value="CheC-like"/>
    <property type="match status" value="1"/>
</dbReference>
<dbReference type="OrthoDB" id="9790435at2"/>
<evidence type="ECO:0000313" key="3">
    <source>
        <dbReference type="EMBL" id="SHJ06673.1"/>
    </source>
</evidence>
<name>A0A1M6G9P7_MALRU</name>
<dbReference type="Pfam" id="PF13690">
    <property type="entry name" value="CheX"/>
    <property type="match status" value="1"/>
</dbReference>
<evidence type="ECO:0000256" key="1">
    <source>
        <dbReference type="ARBA" id="ARBA00022500"/>
    </source>
</evidence>
<dbReference type="InterPro" id="IPR038756">
    <property type="entry name" value="CheX-like"/>
</dbReference>
<protein>
    <submittedName>
        <fullName evidence="3">Chemotaxis protein CheX</fullName>
    </submittedName>
</protein>
<evidence type="ECO:0000313" key="4">
    <source>
        <dbReference type="Proteomes" id="UP000184171"/>
    </source>
</evidence>
<accession>A0A1M6G9P7</accession>
<sequence>MDFAKKIIHTTEEIFNTMIFMEISSGQVLTEGQEVLDCHVSSMIGLSGDFNSMLSIHCPGNIGRAITSEMLGMDVEEIDEDVKDTLGEIANMVAGGLKESFAAEDINLELSIPTTVSGKSYTVSSPTKSNRVIIPFKLEQGRFFVEIKYSLR</sequence>